<evidence type="ECO:0000313" key="1">
    <source>
        <dbReference type="EMBL" id="PPJ62694.1"/>
    </source>
</evidence>
<evidence type="ECO:0000313" key="2">
    <source>
        <dbReference type="Proteomes" id="UP000239589"/>
    </source>
</evidence>
<accession>A0A2S6CSE8</accession>
<dbReference type="EMBL" id="PGEM01000102">
    <property type="protein sequence ID" value="PPJ62694.1"/>
    <property type="molecule type" value="Genomic_DNA"/>
</dbReference>
<gene>
    <name evidence="1" type="ORF">CUN59_14100</name>
</gene>
<dbReference type="AlphaFoldDB" id="A0A2S6CSE8"/>
<name>A0A2S6CSE8_9CYAN</name>
<sequence length="197" mass="22964">MLIKIKSSRFFLAVATLTAFNFIVFIPHFQQPPAHAQSGEIIKTESKLLISASANTKFKTFVEKRTYSIAYPQNWFVKRAWKYEAYITNRRMPEIGHDGIPDYFIKTDVAIVEENFQAFSRDFIEGSRIIKRANVRIDGKNAVRLWRTDSENETLVLVTLLPYKPNKTVYMTTYYTKNNSHLLPLIERMHSSFKSLN</sequence>
<dbReference type="Proteomes" id="UP000239589">
    <property type="component" value="Unassembled WGS sequence"/>
</dbReference>
<proteinExistence type="predicted"/>
<organism evidence="1 2">
    <name type="scientific">Cuspidothrix issatschenkoi CHARLIE-1</name>
    <dbReference type="NCBI Taxonomy" id="2052836"/>
    <lineage>
        <taxon>Bacteria</taxon>
        <taxon>Bacillati</taxon>
        <taxon>Cyanobacteriota</taxon>
        <taxon>Cyanophyceae</taxon>
        <taxon>Nostocales</taxon>
        <taxon>Aphanizomenonaceae</taxon>
        <taxon>Cuspidothrix</taxon>
    </lineage>
</organism>
<protein>
    <submittedName>
        <fullName evidence="1">Uncharacterized protein</fullName>
    </submittedName>
</protein>
<reference evidence="1 2" key="1">
    <citation type="submission" date="2018-02" db="EMBL/GenBank/DDBJ databases">
        <title>Discovery of a pederin family compound in a non-symbiotic bloom-forming cyanobacterium.</title>
        <authorList>
            <person name="Kust A."/>
            <person name="Mares J."/>
            <person name="Jokela J."/>
            <person name="Urajova P."/>
            <person name="Hajek J."/>
            <person name="Saurav K."/>
            <person name="Voracova K."/>
            <person name="Fewer D.P."/>
            <person name="Haapaniemi E."/>
            <person name="Permi P."/>
            <person name="Rehakova K."/>
            <person name="Sivonen K."/>
            <person name="Hrouzek P."/>
        </authorList>
    </citation>
    <scope>NUCLEOTIDE SEQUENCE [LARGE SCALE GENOMIC DNA]</scope>
    <source>
        <strain evidence="1 2">CHARLIE-1</strain>
    </source>
</reference>
<comment type="caution">
    <text evidence="1">The sequence shown here is derived from an EMBL/GenBank/DDBJ whole genome shotgun (WGS) entry which is preliminary data.</text>
</comment>
<keyword evidence="2" id="KW-1185">Reference proteome</keyword>